<dbReference type="GO" id="GO:0005524">
    <property type="term" value="F:ATP binding"/>
    <property type="evidence" value="ECO:0007669"/>
    <property type="project" value="UniProtKB-KW"/>
</dbReference>
<dbReference type="Gene3D" id="2.40.50.140">
    <property type="entry name" value="Nucleic acid-binding proteins"/>
    <property type="match status" value="1"/>
</dbReference>
<dbReference type="EMBL" id="NNRL01000165">
    <property type="protein sequence ID" value="OYR08674.1"/>
    <property type="molecule type" value="Genomic_DNA"/>
</dbReference>
<dbReference type="PROSITE" id="PS00211">
    <property type="entry name" value="ABC_TRANSPORTER_1"/>
    <property type="match status" value="1"/>
</dbReference>
<keyword evidence="3" id="KW-0813">Transport</keyword>
<name>A0A256F1E1_9HYPH</name>
<evidence type="ECO:0000313" key="11">
    <source>
        <dbReference type="Proteomes" id="UP000216478"/>
    </source>
</evidence>
<comment type="similarity">
    <text evidence="2">Belongs to the ABC transporter superfamily.</text>
</comment>
<evidence type="ECO:0000256" key="2">
    <source>
        <dbReference type="ARBA" id="ARBA00005417"/>
    </source>
</evidence>
<dbReference type="AlphaFoldDB" id="A0A256F1E1"/>
<dbReference type="GO" id="GO:0055052">
    <property type="term" value="C:ATP-binding cassette (ABC) transporter complex, substrate-binding subunit-containing"/>
    <property type="evidence" value="ECO:0007669"/>
    <property type="project" value="TreeGrafter"/>
</dbReference>
<evidence type="ECO:0000259" key="9">
    <source>
        <dbReference type="PROSITE" id="PS50893"/>
    </source>
</evidence>
<keyword evidence="5" id="KW-0547">Nucleotide-binding</keyword>
<feature type="domain" description="ABC transporter" evidence="9">
    <location>
        <begin position="3"/>
        <end position="234"/>
    </location>
</feature>
<dbReference type="RefSeq" id="WP_094542104.1">
    <property type="nucleotide sequence ID" value="NZ_JBHEER010000006.1"/>
</dbReference>
<dbReference type="PANTHER" id="PTHR43875">
    <property type="entry name" value="MALTODEXTRIN IMPORT ATP-BINDING PROTEIN MSMX"/>
    <property type="match status" value="1"/>
</dbReference>
<evidence type="ECO:0000313" key="10">
    <source>
        <dbReference type="EMBL" id="OYR08674.1"/>
    </source>
</evidence>
<protein>
    <submittedName>
        <fullName evidence="10">ABC transporter family protein</fullName>
    </submittedName>
</protein>
<keyword evidence="11" id="KW-1185">Reference proteome</keyword>
<dbReference type="InterPro" id="IPR047641">
    <property type="entry name" value="ABC_transpr_MalK/UgpC-like"/>
</dbReference>
<organism evidence="10 11">
    <name type="scientific">Brucella grignonensis</name>
    <dbReference type="NCBI Taxonomy" id="94627"/>
    <lineage>
        <taxon>Bacteria</taxon>
        <taxon>Pseudomonadati</taxon>
        <taxon>Pseudomonadota</taxon>
        <taxon>Alphaproteobacteria</taxon>
        <taxon>Hyphomicrobiales</taxon>
        <taxon>Brucellaceae</taxon>
        <taxon>Brucella/Ochrobactrum group</taxon>
        <taxon>Brucella</taxon>
    </lineage>
</organism>
<dbReference type="InterPro" id="IPR008995">
    <property type="entry name" value="Mo/tungstate-bd_C_term_dom"/>
</dbReference>
<dbReference type="InterPro" id="IPR013611">
    <property type="entry name" value="Transp-assoc_OB_typ2"/>
</dbReference>
<gene>
    <name evidence="10" type="ORF">CEV33_2992</name>
</gene>
<comment type="subcellular location">
    <subcellularLocation>
        <location evidence="1">Cell inner membrane</location>
    </subcellularLocation>
</comment>
<evidence type="ECO:0000256" key="6">
    <source>
        <dbReference type="ARBA" id="ARBA00022840"/>
    </source>
</evidence>
<dbReference type="Pfam" id="PF08402">
    <property type="entry name" value="TOBE_2"/>
    <property type="match status" value="1"/>
</dbReference>
<dbReference type="CDD" id="cd03259">
    <property type="entry name" value="ABC_Carb_Solutes_like"/>
    <property type="match status" value="1"/>
</dbReference>
<dbReference type="GO" id="GO:0016887">
    <property type="term" value="F:ATP hydrolysis activity"/>
    <property type="evidence" value="ECO:0007669"/>
    <property type="project" value="InterPro"/>
</dbReference>
<keyword evidence="8" id="KW-0472">Membrane</keyword>
<accession>A0A256F1E1</accession>
<dbReference type="PANTHER" id="PTHR43875:SF15">
    <property type="entry name" value="TREHALOSE IMPORT ATP-BINDING PROTEIN SUGC"/>
    <property type="match status" value="1"/>
</dbReference>
<sequence length="360" mass="39037">MSLVLNSLSLARNGEIHLDDVSLDFDRGCLTTVLGRTLSGKTTLMRAIAGLQEIDSGTLMRDGHSFGDLPAWKRDVAMVYQQFINYPHLNVFENVAFPLRKRKVAEEEMRLRVNAVLDTVGLGALLERKPSQLSGGQQQRVALARALVRNADVLLLDEPLVNLDYKLREQLREEFRGLLTSRADATVIYSTTEPAEAMMLGDRLVVMHEGRVLQVGAPMAVFQRPASALVARIVTDPPMTIVTGDLLDGRILFEGGLVLAAPAGLATLEQGCYRFGIRANEIEPVDNGGIAGRVTFGEVSGSETFLHVDTVLGESVVQLEGVHRIEIGSSLGLSLAPERLFIFAPEGEGALLRAPGIGES</sequence>
<dbReference type="InterPro" id="IPR027417">
    <property type="entry name" value="P-loop_NTPase"/>
</dbReference>
<proteinExistence type="inferred from homology"/>
<dbReference type="Proteomes" id="UP000216478">
    <property type="component" value="Unassembled WGS sequence"/>
</dbReference>
<dbReference type="InterPro" id="IPR003593">
    <property type="entry name" value="AAA+_ATPase"/>
</dbReference>
<evidence type="ECO:0000256" key="1">
    <source>
        <dbReference type="ARBA" id="ARBA00004533"/>
    </source>
</evidence>
<evidence type="ECO:0000256" key="7">
    <source>
        <dbReference type="ARBA" id="ARBA00022967"/>
    </source>
</evidence>
<dbReference type="PROSITE" id="PS50893">
    <property type="entry name" value="ABC_TRANSPORTER_2"/>
    <property type="match status" value="1"/>
</dbReference>
<dbReference type="GO" id="GO:0015408">
    <property type="term" value="F:ABC-type ferric iron transporter activity"/>
    <property type="evidence" value="ECO:0007669"/>
    <property type="project" value="InterPro"/>
</dbReference>
<dbReference type="SUPFAM" id="SSF50331">
    <property type="entry name" value="MOP-like"/>
    <property type="match status" value="1"/>
</dbReference>
<dbReference type="SMART" id="SM00382">
    <property type="entry name" value="AAA"/>
    <property type="match status" value="1"/>
</dbReference>
<evidence type="ECO:0000256" key="8">
    <source>
        <dbReference type="ARBA" id="ARBA00023136"/>
    </source>
</evidence>
<keyword evidence="7" id="KW-1278">Translocase</keyword>
<dbReference type="OrthoDB" id="9802264at2"/>
<evidence type="ECO:0000256" key="5">
    <source>
        <dbReference type="ARBA" id="ARBA00022741"/>
    </source>
</evidence>
<dbReference type="Gene3D" id="2.40.50.100">
    <property type="match status" value="1"/>
</dbReference>
<reference evidence="10 11" key="1">
    <citation type="submission" date="2017-07" db="EMBL/GenBank/DDBJ databases">
        <title>Phylogenetic study on the rhizospheric bacterium Ochrobactrum sp. A44.</title>
        <authorList>
            <person name="Krzyzanowska D.M."/>
            <person name="Ossowicki A."/>
            <person name="Rajewska M."/>
            <person name="Maciag T."/>
            <person name="Kaczynski Z."/>
            <person name="Czerwicka M."/>
            <person name="Jafra S."/>
        </authorList>
    </citation>
    <scope>NUCLEOTIDE SEQUENCE [LARGE SCALE GENOMIC DNA]</scope>
    <source>
        <strain evidence="10 11">OgA9a</strain>
    </source>
</reference>
<dbReference type="InterPro" id="IPR003439">
    <property type="entry name" value="ABC_transporter-like_ATP-bd"/>
</dbReference>
<evidence type="ECO:0000256" key="3">
    <source>
        <dbReference type="ARBA" id="ARBA00022448"/>
    </source>
</evidence>
<dbReference type="InterPro" id="IPR015853">
    <property type="entry name" value="ABC_transpr_FbpC"/>
</dbReference>
<dbReference type="InterPro" id="IPR017871">
    <property type="entry name" value="ABC_transporter-like_CS"/>
</dbReference>
<dbReference type="Gene3D" id="3.40.50.300">
    <property type="entry name" value="P-loop containing nucleotide triphosphate hydrolases"/>
    <property type="match status" value="1"/>
</dbReference>
<dbReference type="Pfam" id="PF00005">
    <property type="entry name" value="ABC_tran"/>
    <property type="match status" value="1"/>
</dbReference>
<dbReference type="InterPro" id="IPR012340">
    <property type="entry name" value="NA-bd_OB-fold"/>
</dbReference>
<keyword evidence="6" id="KW-0067">ATP-binding</keyword>
<keyword evidence="4" id="KW-1003">Cell membrane</keyword>
<evidence type="ECO:0000256" key="4">
    <source>
        <dbReference type="ARBA" id="ARBA00022475"/>
    </source>
</evidence>
<dbReference type="SUPFAM" id="SSF52540">
    <property type="entry name" value="P-loop containing nucleoside triphosphate hydrolases"/>
    <property type="match status" value="1"/>
</dbReference>
<comment type="caution">
    <text evidence="10">The sequence shown here is derived from an EMBL/GenBank/DDBJ whole genome shotgun (WGS) entry which is preliminary data.</text>
</comment>